<evidence type="ECO:0000259" key="4">
    <source>
        <dbReference type="Pfam" id="PF02775"/>
    </source>
</evidence>
<dbReference type="CDD" id="cd02002">
    <property type="entry name" value="TPP_BFDC"/>
    <property type="match status" value="1"/>
</dbReference>
<accession>A0A6G8Q9X8</accession>
<protein>
    <submittedName>
        <fullName evidence="6">Acetolactate synthase large subunit</fullName>
    </submittedName>
</protein>
<dbReference type="Proteomes" id="UP000501452">
    <property type="component" value="Chromosome"/>
</dbReference>
<dbReference type="InterPro" id="IPR029061">
    <property type="entry name" value="THDP-binding"/>
</dbReference>
<feature type="domain" description="Thiamine pyrophosphate enzyme TPP-binding" evidence="4">
    <location>
        <begin position="743"/>
        <end position="872"/>
    </location>
</feature>
<dbReference type="PANTHER" id="PTHR18968:SF86">
    <property type="entry name" value="ACETOLACTATE SYNTHASE LARGE SUBUNIT ILVX-RELATED"/>
    <property type="match status" value="1"/>
</dbReference>
<feature type="domain" description="AB hydrolase-1" evidence="3">
    <location>
        <begin position="84"/>
        <end position="322"/>
    </location>
</feature>
<dbReference type="InterPro" id="IPR012001">
    <property type="entry name" value="Thiamin_PyroP_enz_TPP-bd_dom"/>
</dbReference>
<dbReference type="CDD" id="cd07035">
    <property type="entry name" value="TPP_PYR_POX_like"/>
    <property type="match status" value="1"/>
</dbReference>
<sequence length="875" mass="91694">MNRDGGATFGGAEDRPREAARVLAAEPFRPHPLLANGHAQTLARWAWPRSYRAQPDEVRLFEVEPGVRLLARCRWHGAGTGRVTVILVHGLGGSADAPYVLGAAGLVHRAGADVVRLNQRNWGGTEALTPTLYHSGMSHDLAAVVRELVERDGRTRIVVAGFSMGGNLALKMAGEMGEEAPAALLGVCAVSPSLDLKATVENLGRTQNRPYQWAFVRGLRRLVERKKMLYPALYDTRGLERLRTVRDFDELYTAPHGGFADADDYYARASALPLVPQIRLPALIIHARDDPLVPCGLLLRPGAADNPFVVKATPAHGGHVAFVSAEKGDASGPRSASRIFAGFYESRGGWYASLRDTRGRSKGMNGAESLARTLTGAGVEVCFANPGTSEMHFVAALDRVGGLRCVLGLFEGVVTGAADGYARMADKPASTLLHLGPGLANGLANVHNARRADTPMVNIVGDHATYHKKFDAPLTSDVEGVARPFSHWVRTSTDSRSVAGDGAAAVAAALTPPGRISTLILPADVSWEQADGPAPLPPVEARAAVAPEKISAAARALRSGEPTVLFLGGPALREPGLTLAGRIAAGTGARLVAQTLNARVERGAGRVAVDFLPYPVDEALATLAGTSNLLLVGATAPVAFFAYPDKPSELSPRQCDVGTLATPAEDVVGALEALADELDARKETPPQAPETPSPGGPVNFHTAAAAVAALLPESAVVVDEALTGASAFISGTRGAAPHDYLQVTGGAIGIGPPLATGAAIACPDRKVVCLQADGSAMYTVQALWTQAREGLDVTNVILDNRSYAILKGELANVGAGDAGRKAHDMMELDRPALDWVAMARGMGVEAGRAATAEEFSRQLDAGLRSQGPYLIDLVL</sequence>
<dbReference type="Gene3D" id="3.40.50.970">
    <property type="match status" value="2"/>
</dbReference>
<evidence type="ECO:0000313" key="6">
    <source>
        <dbReference type="EMBL" id="QIN83276.1"/>
    </source>
</evidence>
<dbReference type="GO" id="GO:0003984">
    <property type="term" value="F:acetolactate synthase activity"/>
    <property type="evidence" value="ECO:0007669"/>
    <property type="project" value="TreeGrafter"/>
</dbReference>
<evidence type="ECO:0000256" key="2">
    <source>
        <dbReference type="ARBA" id="ARBA00023052"/>
    </source>
</evidence>
<organism evidence="6 7">
    <name type="scientific">Rubrobacter tropicus</name>
    <dbReference type="NCBI Taxonomy" id="2653851"/>
    <lineage>
        <taxon>Bacteria</taxon>
        <taxon>Bacillati</taxon>
        <taxon>Actinomycetota</taxon>
        <taxon>Rubrobacteria</taxon>
        <taxon>Rubrobacterales</taxon>
        <taxon>Rubrobacteraceae</taxon>
        <taxon>Rubrobacter</taxon>
    </lineage>
</organism>
<dbReference type="GO" id="GO:0050660">
    <property type="term" value="F:flavin adenine dinucleotide binding"/>
    <property type="evidence" value="ECO:0007669"/>
    <property type="project" value="TreeGrafter"/>
</dbReference>
<dbReference type="GO" id="GO:0030976">
    <property type="term" value="F:thiamine pyrophosphate binding"/>
    <property type="evidence" value="ECO:0007669"/>
    <property type="project" value="InterPro"/>
</dbReference>
<dbReference type="GO" id="GO:0000287">
    <property type="term" value="F:magnesium ion binding"/>
    <property type="evidence" value="ECO:0007669"/>
    <property type="project" value="UniProtKB-ARBA"/>
</dbReference>
<dbReference type="SUPFAM" id="SSF53474">
    <property type="entry name" value="alpha/beta-Hydrolases"/>
    <property type="match status" value="1"/>
</dbReference>
<dbReference type="NCBIfam" id="NF005760">
    <property type="entry name" value="PRK07586.1"/>
    <property type="match status" value="1"/>
</dbReference>
<proteinExistence type="inferred from homology"/>
<dbReference type="EMBL" id="CP045119">
    <property type="protein sequence ID" value="QIN83276.1"/>
    <property type="molecule type" value="Genomic_DNA"/>
</dbReference>
<dbReference type="Pfam" id="PF02775">
    <property type="entry name" value="TPP_enzyme_C"/>
    <property type="match status" value="1"/>
</dbReference>
<dbReference type="InterPro" id="IPR011766">
    <property type="entry name" value="TPP_enzyme_TPP-bd"/>
</dbReference>
<dbReference type="Pfam" id="PF00561">
    <property type="entry name" value="Abhydrolase_1"/>
    <property type="match status" value="1"/>
</dbReference>
<dbReference type="AlphaFoldDB" id="A0A6G8Q9X8"/>
<feature type="domain" description="Thiamine pyrophosphate enzyme N-terminal TPP-binding" evidence="5">
    <location>
        <begin position="364"/>
        <end position="469"/>
    </location>
</feature>
<dbReference type="InterPro" id="IPR000073">
    <property type="entry name" value="AB_hydrolase_1"/>
</dbReference>
<evidence type="ECO:0000313" key="7">
    <source>
        <dbReference type="Proteomes" id="UP000501452"/>
    </source>
</evidence>
<dbReference type="SUPFAM" id="SSF52518">
    <property type="entry name" value="Thiamin diphosphate-binding fold (THDP-binding)"/>
    <property type="match status" value="2"/>
</dbReference>
<name>A0A6G8Q9X8_9ACTN</name>
<evidence type="ECO:0000259" key="5">
    <source>
        <dbReference type="Pfam" id="PF02776"/>
    </source>
</evidence>
<dbReference type="Gene3D" id="3.40.50.1820">
    <property type="entry name" value="alpha/beta hydrolase"/>
    <property type="match status" value="1"/>
</dbReference>
<dbReference type="PROSITE" id="PS01133">
    <property type="entry name" value="UPF0017"/>
    <property type="match status" value="1"/>
</dbReference>
<dbReference type="Pfam" id="PF02776">
    <property type="entry name" value="TPP_enzyme_N"/>
    <property type="match status" value="1"/>
</dbReference>
<dbReference type="PANTHER" id="PTHR18968">
    <property type="entry name" value="THIAMINE PYROPHOSPHATE ENZYMES"/>
    <property type="match status" value="1"/>
</dbReference>
<evidence type="ECO:0000256" key="1">
    <source>
        <dbReference type="ARBA" id="ARBA00007812"/>
    </source>
</evidence>
<dbReference type="InterPro" id="IPR000952">
    <property type="entry name" value="AB_hydrolase_4_CS"/>
</dbReference>
<keyword evidence="2" id="KW-0786">Thiamine pyrophosphate</keyword>
<keyword evidence="7" id="KW-1185">Reference proteome</keyword>
<comment type="similarity">
    <text evidence="1">Belongs to the TPP enzyme family.</text>
</comment>
<gene>
    <name evidence="6" type="ORF">GBA63_11955</name>
</gene>
<dbReference type="KEGG" id="rub:GBA63_11955"/>
<dbReference type="InterPro" id="IPR029058">
    <property type="entry name" value="AB_hydrolase_fold"/>
</dbReference>
<evidence type="ECO:0000259" key="3">
    <source>
        <dbReference type="Pfam" id="PF00561"/>
    </source>
</evidence>
<reference evidence="6 7" key="1">
    <citation type="submission" date="2019-10" db="EMBL/GenBank/DDBJ databases">
        <title>Rubrobacter sp nov SCSIO 52090 isolated from a deep-sea sediment in the South China Sea.</title>
        <authorList>
            <person name="Chen R.W."/>
        </authorList>
    </citation>
    <scope>NUCLEOTIDE SEQUENCE [LARGE SCALE GENOMIC DNA]</scope>
    <source>
        <strain evidence="6 7">SCSIO 52909</strain>
    </source>
</reference>
<dbReference type="InterPro" id="IPR045229">
    <property type="entry name" value="TPP_enz"/>
</dbReference>